<organism evidence="2 3">
    <name type="scientific">Moniliophthora roreri (strain MCA 2997)</name>
    <name type="common">Cocoa frosty pod rot fungus</name>
    <name type="synonym">Crinipellis roreri</name>
    <dbReference type="NCBI Taxonomy" id="1381753"/>
    <lineage>
        <taxon>Eukaryota</taxon>
        <taxon>Fungi</taxon>
        <taxon>Dikarya</taxon>
        <taxon>Basidiomycota</taxon>
        <taxon>Agaricomycotina</taxon>
        <taxon>Agaricomycetes</taxon>
        <taxon>Agaricomycetidae</taxon>
        <taxon>Agaricales</taxon>
        <taxon>Marasmiineae</taxon>
        <taxon>Marasmiaceae</taxon>
        <taxon>Moniliophthora</taxon>
    </lineage>
</organism>
<evidence type="ECO:0000256" key="1">
    <source>
        <dbReference type="SAM" id="MobiDB-lite"/>
    </source>
</evidence>
<feature type="region of interest" description="Disordered" evidence="1">
    <location>
        <begin position="516"/>
        <end position="551"/>
    </location>
</feature>
<dbReference type="EMBL" id="AWSO01000783">
    <property type="protein sequence ID" value="ESK87444.1"/>
    <property type="molecule type" value="Genomic_DNA"/>
</dbReference>
<name>V2Y6Z1_MONRO</name>
<feature type="region of interest" description="Disordered" evidence="1">
    <location>
        <begin position="101"/>
        <end position="125"/>
    </location>
</feature>
<reference evidence="2 3" key="1">
    <citation type="journal article" date="2014" name="BMC Genomics">
        <title>Genome and secretome analysis of the hemibiotrophic fungal pathogen, Moniliophthora roreri, which causes frosty pod rot disease of cacao: mechanisms of the biotrophic and necrotrophic phases.</title>
        <authorList>
            <person name="Meinhardt L.W."/>
            <person name="Costa G.G.L."/>
            <person name="Thomazella D.P.T."/>
            <person name="Teixeira P.J.P.L."/>
            <person name="Carazzolle M.F."/>
            <person name="Schuster S.C."/>
            <person name="Carlson J.E."/>
            <person name="Guiltinan M.J."/>
            <person name="Mieczkowski P."/>
            <person name="Farmer A."/>
            <person name="Ramaraj T."/>
            <person name="Crozier J."/>
            <person name="Davis R.E."/>
            <person name="Shao J."/>
            <person name="Melnick R.L."/>
            <person name="Pereira G.A.G."/>
            <person name="Bailey B.A."/>
        </authorList>
    </citation>
    <scope>NUCLEOTIDE SEQUENCE [LARGE SCALE GENOMIC DNA]</scope>
    <source>
        <strain evidence="2 3">MCA 2997</strain>
    </source>
</reference>
<dbReference type="OrthoDB" id="21151at2759"/>
<dbReference type="Proteomes" id="UP000017559">
    <property type="component" value="Unassembled WGS sequence"/>
</dbReference>
<dbReference type="KEGG" id="mrr:Moror_11619"/>
<feature type="region of interest" description="Disordered" evidence="1">
    <location>
        <begin position="810"/>
        <end position="832"/>
    </location>
</feature>
<keyword evidence="3" id="KW-1185">Reference proteome</keyword>
<comment type="caution">
    <text evidence="2">The sequence shown here is derived from an EMBL/GenBank/DDBJ whole genome shotgun (WGS) entry which is preliminary data.</text>
</comment>
<sequence>MAQPVFDDHPLEQYFREEAGEALRMMPGGLAEFMPEEEDAEVELEELELDIHPSLLQLNDLYESLISCFSSQSSTALVERFKYSVISSSLLSTSLNPTQTHRRYSSDIPGNLHSRSSSVDHTETNTHLSTSISTHSLESPFQYFISSLALALVTISFRAGYYGISALICALLLYILMTDSPTKHAMTPSLNALSDLISAGNVWDSLVQEVMTTLEKDEKRMIYSSGLTIPSSPSTSLRLALHTTLLTTQNQCDNVRQLLSALASQSELAQLSEMYAPPSPHSTPQLGQGPRPFSLPNRRRRSSSLTKTSKGDKRATWNGSYASLANAGSPTTQILKMREKRRSDLSALLQATTSPKSASAPVTPSGEYGLEGVAEAESEEEEEGTNTRGAQEREQFGFAALELQRQRKLGGLETLGVPKTPQRQSFIPKTNPNYSTLATHTHPLSLSALHTALANAISSKRYSCSHLLALRFNDEEVDYWENVRSVMELLTTTFVDASSRLEEALEEAERIRLGDEVPTPLPEGEGAVEKEEGVFERQQKQKRRSSLGKVSFAPMPSHLSRFATHVDAISTALCDARECLEECVQKLKEGENADADTQNARSPSPSPFDASESSSVHPALQAYERLRRELGLALRECERGRERLLDVVRPAQSHSDEEDDIPDLGHEQDGDGSEESDDKPDSMESQYDVPHSQPMVVNPDNTHTMDDATTHLILSAGTEHLPPPGIEQVFEGDSGNVGVFTRERSKLSREERIAMVKKARESGQSLRTLGIRLPEPEEHTKLGVEQWGPGGEVVQELKDVIWKVGEKRRKMASEAGTDHRPQPQLLHMTGAG</sequence>
<feature type="compositionally biased region" description="Basic and acidic residues" evidence="1">
    <location>
        <begin position="527"/>
        <end position="539"/>
    </location>
</feature>
<evidence type="ECO:0000313" key="2">
    <source>
        <dbReference type="EMBL" id="ESK87444.1"/>
    </source>
</evidence>
<accession>V2Y6Z1</accession>
<dbReference type="AlphaFoldDB" id="V2Y6Z1"/>
<feature type="region of interest" description="Disordered" evidence="1">
    <location>
        <begin position="274"/>
        <end position="326"/>
    </location>
</feature>
<dbReference type="STRING" id="1381753.V2Y6Z1"/>
<feature type="region of interest" description="Disordered" evidence="1">
    <location>
        <begin position="351"/>
        <end position="392"/>
    </location>
</feature>
<feature type="compositionally biased region" description="Polar residues" evidence="1">
    <location>
        <begin position="317"/>
        <end position="326"/>
    </location>
</feature>
<feature type="compositionally biased region" description="Acidic residues" evidence="1">
    <location>
        <begin position="374"/>
        <end position="384"/>
    </location>
</feature>
<gene>
    <name evidence="2" type="ORF">Moror_11619</name>
</gene>
<feature type="region of interest" description="Disordered" evidence="1">
    <location>
        <begin position="591"/>
        <end position="616"/>
    </location>
</feature>
<evidence type="ECO:0000313" key="3">
    <source>
        <dbReference type="Proteomes" id="UP000017559"/>
    </source>
</evidence>
<proteinExistence type="predicted"/>
<protein>
    <recommendedName>
        <fullName evidence="4">Myosin-binding domain-containing protein</fullName>
    </recommendedName>
</protein>
<feature type="region of interest" description="Disordered" evidence="1">
    <location>
        <begin position="648"/>
        <end position="705"/>
    </location>
</feature>
<dbReference type="HOGENOM" id="CLU_012231_0_0_1"/>
<evidence type="ECO:0008006" key="4">
    <source>
        <dbReference type="Google" id="ProtNLM"/>
    </source>
</evidence>
<feature type="compositionally biased region" description="Polar residues" evidence="1">
    <location>
        <begin position="351"/>
        <end position="362"/>
    </location>
</feature>